<evidence type="ECO:0000313" key="3">
    <source>
        <dbReference type="Proteomes" id="UP000625711"/>
    </source>
</evidence>
<sequence length="117" mass="13103">MTKKHQAVVIDQSPYSFRLKASSLLERNHSYNGNKRSDGNISTRNSNRRFFGPKWSSVQTNVCTRPTLCSMVKPELPVASSVRKLSLVVNAARSFSFCAVAHSFFILSVIVFFSSLN</sequence>
<evidence type="ECO:0000256" key="1">
    <source>
        <dbReference type="SAM" id="Phobius"/>
    </source>
</evidence>
<keyword evidence="3" id="KW-1185">Reference proteome</keyword>
<dbReference type="AlphaFoldDB" id="A0A834HSR3"/>
<keyword evidence="1" id="KW-1133">Transmembrane helix</keyword>
<comment type="caution">
    <text evidence="2">The sequence shown here is derived from an EMBL/GenBank/DDBJ whole genome shotgun (WGS) entry which is preliminary data.</text>
</comment>
<name>A0A834HSR3_RHYFE</name>
<reference evidence="2" key="1">
    <citation type="submission" date="2020-08" db="EMBL/GenBank/DDBJ databases">
        <title>Genome sequencing and assembly of the red palm weevil Rhynchophorus ferrugineus.</title>
        <authorList>
            <person name="Dias G.B."/>
            <person name="Bergman C.M."/>
            <person name="Manee M."/>
        </authorList>
    </citation>
    <scope>NUCLEOTIDE SEQUENCE</scope>
    <source>
        <strain evidence="2">AA-2017</strain>
        <tissue evidence="2">Whole larva</tissue>
    </source>
</reference>
<feature type="transmembrane region" description="Helical" evidence="1">
    <location>
        <begin position="94"/>
        <end position="116"/>
    </location>
</feature>
<dbReference type="Proteomes" id="UP000625711">
    <property type="component" value="Unassembled WGS sequence"/>
</dbReference>
<keyword evidence="1" id="KW-0472">Membrane</keyword>
<evidence type="ECO:0000313" key="2">
    <source>
        <dbReference type="EMBL" id="KAF7267950.1"/>
    </source>
</evidence>
<dbReference type="EMBL" id="JAACXV010014364">
    <property type="protein sequence ID" value="KAF7267950.1"/>
    <property type="molecule type" value="Genomic_DNA"/>
</dbReference>
<protein>
    <submittedName>
        <fullName evidence="2">Uncharacterized protein</fullName>
    </submittedName>
</protein>
<organism evidence="2 3">
    <name type="scientific">Rhynchophorus ferrugineus</name>
    <name type="common">Red palm weevil</name>
    <name type="synonym">Curculio ferrugineus</name>
    <dbReference type="NCBI Taxonomy" id="354439"/>
    <lineage>
        <taxon>Eukaryota</taxon>
        <taxon>Metazoa</taxon>
        <taxon>Ecdysozoa</taxon>
        <taxon>Arthropoda</taxon>
        <taxon>Hexapoda</taxon>
        <taxon>Insecta</taxon>
        <taxon>Pterygota</taxon>
        <taxon>Neoptera</taxon>
        <taxon>Endopterygota</taxon>
        <taxon>Coleoptera</taxon>
        <taxon>Polyphaga</taxon>
        <taxon>Cucujiformia</taxon>
        <taxon>Curculionidae</taxon>
        <taxon>Dryophthorinae</taxon>
        <taxon>Rhynchophorus</taxon>
    </lineage>
</organism>
<accession>A0A834HSR3</accession>
<proteinExistence type="predicted"/>
<keyword evidence="1" id="KW-0812">Transmembrane</keyword>
<gene>
    <name evidence="2" type="ORF">GWI33_018892</name>
</gene>